<dbReference type="SMART" id="SM00198">
    <property type="entry name" value="SCP"/>
    <property type="match status" value="1"/>
</dbReference>
<keyword evidence="5" id="KW-0732">Signal</keyword>
<dbReference type="PRINTS" id="PR00838">
    <property type="entry name" value="V5ALLERGEN"/>
</dbReference>
<dbReference type="PANTHER" id="PTHR10334">
    <property type="entry name" value="CYSTEINE-RICH SECRETORY PROTEIN-RELATED"/>
    <property type="match status" value="1"/>
</dbReference>
<name>A0AA39KXP8_9HYME</name>
<comment type="subcellular location">
    <subcellularLocation>
        <location evidence="1">Secreted</location>
    </subcellularLocation>
</comment>
<feature type="region of interest" description="Disordered" evidence="4">
    <location>
        <begin position="219"/>
        <end position="261"/>
    </location>
</feature>
<sequence length="364" mass="41144">MSHSTRLYFSFLLLANASYLASTEYDHDVARYCRLCKLHTMCRYPFDDVGGTCNNIDSADLEPQDADAIVHQHNEYRNTIASGEETRGKPGPQPPAKNMMELTWDIELAKVARRWVIQCIPKKDECRDVDRMSVWQNVHILDVDTLDSETSSLHRIPFHIQSWLDDVENFDNAEVGMVNYTKEERGPYIGIAAGKISRIGCGRAMYSVNMQEAETIGTNMTQIRKKKNATTSSSDSNNVNSITSGSSGSSSSSNNNNNNNEHLTSAAHLQRLEVLVCNYGPIDRTTPQNLYEDGMPGQCPTGFDASQRYEYLCKSRYEEDEKKWINPVNIRSSSNIVKYCVWTSFIFAQLCRSLVNVLLSSGWR</sequence>
<reference evidence="7" key="2">
    <citation type="submission" date="2023-03" db="EMBL/GenBank/DDBJ databases">
        <authorList>
            <person name="Inwood S.N."/>
            <person name="Skelly J.G."/>
            <person name="Guhlin J."/>
            <person name="Harrop T.W.R."/>
            <person name="Goldson S.G."/>
            <person name="Dearden P.K."/>
        </authorList>
    </citation>
    <scope>NUCLEOTIDE SEQUENCE</scope>
    <source>
        <strain evidence="7">Irish</strain>
        <tissue evidence="7">Whole body</tissue>
    </source>
</reference>
<dbReference type="InterPro" id="IPR035940">
    <property type="entry name" value="CAP_sf"/>
</dbReference>
<organism evidence="7 8">
    <name type="scientific">Microctonus aethiopoides</name>
    <dbReference type="NCBI Taxonomy" id="144406"/>
    <lineage>
        <taxon>Eukaryota</taxon>
        <taxon>Metazoa</taxon>
        <taxon>Ecdysozoa</taxon>
        <taxon>Arthropoda</taxon>
        <taxon>Hexapoda</taxon>
        <taxon>Insecta</taxon>
        <taxon>Pterygota</taxon>
        <taxon>Neoptera</taxon>
        <taxon>Endopterygota</taxon>
        <taxon>Hymenoptera</taxon>
        <taxon>Apocrita</taxon>
        <taxon>Ichneumonoidea</taxon>
        <taxon>Braconidae</taxon>
        <taxon>Euphorinae</taxon>
        <taxon>Microctonus</taxon>
    </lineage>
</organism>
<proteinExistence type="predicted"/>
<dbReference type="InterPro" id="IPR001283">
    <property type="entry name" value="CRISP-related"/>
</dbReference>
<evidence type="ECO:0000256" key="3">
    <source>
        <dbReference type="ARBA" id="ARBA00023157"/>
    </source>
</evidence>
<dbReference type="CDD" id="cd05380">
    <property type="entry name" value="CAP_euk"/>
    <property type="match status" value="1"/>
</dbReference>
<accession>A0AA39KXP8</accession>
<evidence type="ECO:0000259" key="6">
    <source>
        <dbReference type="SMART" id="SM00198"/>
    </source>
</evidence>
<dbReference type="GO" id="GO:0005576">
    <property type="term" value="C:extracellular region"/>
    <property type="evidence" value="ECO:0007669"/>
    <property type="project" value="UniProtKB-SubCell"/>
</dbReference>
<keyword evidence="3" id="KW-1015">Disulfide bond</keyword>
<dbReference type="EMBL" id="JAQQBS010000001">
    <property type="protein sequence ID" value="KAK0177773.1"/>
    <property type="molecule type" value="Genomic_DNA"/>
</dbReference>
<evidence type="ECO:0000313" key="8">
    <source>
        <dbReference type="Proteomes" id="UP001168990"/>
    </source>
</evidence>
<evidence type="ECO:0000256" key="1">
    <source>
        <dbReference type="ARBA" id="ARBA00004613"/>
    </source>
</evidence>
<evidence type="ECO:0000256" key="4">
    <source>
        <dbReference type="SAM" id="MobiDB-lite"/>
    </source>
</evidence>
<gene>
    <name evidence="7" type="ORF">PV328_001787</name>
</gene>
<feature type="compositionally biased region" description="Low complexity" evidence="4">
    <location>
        <begin position="230"/>
        <end position="260"/>
    </location>
</feature>
<reference evidence="7" key="1">
    <citation type="journal article" date="2023" name="bioRxiv">
        <title>Scaffold-level genome assemblies of two parasitoid biocontrol wasps reveal the parthenogenesis mechanism and an associated novel virus.</title>
        <authorList>
            <person name="Inwood S."/>
            <person name="Skelly J."/>
            <person name="Guhlin J."/>
            <person name="Harrop T."/>
            <person name="Goldson S."/>
            <person name="Dearden P."/>
        </authorList>
    </citation>
    <scope>NUCLEOTIDE SEQUENCE</scope>
    <source>
        <strain evidence="7">Irish</strain>
        <tissue evidence="7">Whole body</tissue>
    </source>
</reference>
<evidence type="ECO:0000256" key="2">
    <source>
        <dbReference type="ARBA" id="ARBA00022525"/>
    </source>
</evidence>
<feature type="signal peptide" evidence="5">
    <location>
        <begin position="1"/>
        <end position="23"/>
    </location>
</feature>
<feature type="chain" id="PRO_5041469230" description="SCP domain-containing protein" evidence="5">
    <location>
        <begin position="24"/>
        <end position="364"/>
    </location>
</feature>
<evidence type="ECO:0000256" key="5">
    <source>
        <dbReference type="SAM" id="SignalP"/>
    </source>
</evidence>
<keyword evidence="8" id="KW-1185">Reference proteome</keyword>
<dbReference type="Gene3D" id="3.40.33.10">
    <property type="entry name" value="CAP"/>
    <property type="match status" value="1"/>
</dbReference>
<protein>
    <recommendedName>
        <fullName evidence="6">SCP domain-containing protein</fullName>
    </recommendedName>
</protein>
<feature type="domain" description="SCP" evidence="6">
    <location>
        <begin position="64"/>
        <end position="231"/>
    </location>
</feature>
<comment type="caution">
    <text evidence="7">The sequence shown here is derived from an EMBL/GenBank/DDBJ whole genome shotgun (WGS) entry which is preliminary data.</text>
</comment>
<dbReference type="InterPro" id="IPR014044">
    <property type="entry name" value="CAP_dom"/>
</dbReference>
<dbReference type="InterPro" id="IPR002413">
    <property type="entry name" value="V5_allergen-like"/>
</dbReference>
<dbReference type="Proteomes" id="UP001168990">
    <property type="component" value="Unassembled WGS sequence"/>
</dbReference>
<dbReference type="AlphaFoldDB" id="A0AA39KXP8"/>
<dbReference type="SUPFAM" id="SSF55797">
    <property type="entry name" value="PR-1-like"/>
    <property type="match status" value="1"/>
</dbReference>
<keyword evidence="2" id="KW-0964">Secreted</keyword>
<evidence type="ECO:0000313" key="7">
    <source>
        <dbReference type="EMBL" id="KAK0177773.1"/>
    </source>
</evidence>
<dbReference type="Pfam" id="PF00188">
    <property type="entry name" value="CAP"/>
    <property type="match status" value="1"/>
</dbReference>